<dbReference type="AlphaFoldDB" id="A0AAV2SSZ0"/>
<keyword evidence="1" id="KW-0472">Membrane</keyword>
<keyword evidence="1" id="KW-1133">Transmembrane helix</keyword>
<sequence>THALKQPKRSHVSKHQSKIINLVKLQTSKMVCFRFFVILMVAAIMMPSLSNSAPVAMPDPGLFDLIFPRAMARARANDRGANSFASGSNGRRIGGSAINPDPFAFPGQSPFPAVPLFI</sequence>
<feature type="transmembrane region" description="Helical" evidence="1">
    <location>
        <begin position="31"/>
        <end position="49"/>
    </location>
</feature>
<protein>
    <recommendedName>
        <fullName evidence="4">Secreted protein</fullName>
    </recommendedName>
</protein>
<dbReference type="EMBL" id="CAXKWB010105392">
    <property type="protein sequence ID" value="CAL4228193.1"/>
    <property type="molecule type" value="Genomic_DNA"/>
</dbReference>
<evidence type="ECO:0000256" key="1">
    <source>
        <dbReference type="SAM" id="Phobius"/>
    </source>
</evidence>
<dbReference type="Proteomes" id="UP001497623">
    <property type="component" value="Unassembled WGS sequence"/>
</dbReference>
<name>A0AAV2SSZ0_MEGNR</name>
<organism evidence="2 3">
    <name type="scientific">Meganyctiphanes norvegica</name>
    <name type="common">Northern krill</name>
    <name type="synonym">Thysanopoda norvegica</name>
    <dbReference type="NCBI Taxonomy" id="48144"/>
    <lineage>
        <taxon>Eukaryota</taxon>
        <taxon>Metazoa</taxon>
        <taxon>Ecdysozoa</taxon>
        <taxon>Arthropoda</taxon>
        <taxon>Crustacea</taxon>
        <taxon>Multicrustacea</taxon>
        <taxon>Malacostraca</taxon>
        <taxon>Eumalacostraca</taxon>
        <taxon>Eucarida</taxon>
        <taxon>Euphausiacea</taxon>
        <taxon>Euphausiidae</taxon>
        <taxon>Meganyctiphanes</taxon>
    </lineage>
</organism>
<accession>A0AAV2SSZ0</accession>
<evidence type="ECO:0008006" key="4">
    <source>
        <dbReference type="Google" id="ProtNLM"/>
    </source>
</evidence>
<keyword evidence="3" id="KW-1185">Reference proteome</keyword>
<evidence type="ECO:0000313" key="2">
    <source>
        <dbReference type="EMBL" id="CAL4228193.1"/>
    </source>
</evidence>
<evidence type="ECO:0000313" key="3">
    <source>
        <dbReference type="Proteomes" id="UP001497623"/>
    </source>
</evidence>
<gene>
    <name evidence="2" type="ORF">MNOR_LOCUS39589</name>
</gene>
<comment type="caution">
    <text evidence="2">The sequence shown here is derived from an EMBL/GenBank/DDBJ whole genome shotgun (WGS) entry which is preliminary data.</text>
</comment>
<feature type="non-terminal residue" evidence="2">
    <location>
        <position position="1"/>
    </location>
</feature>
<keyword evidence="1" id="KW-0812">Transmembrane</keyword>
<proteinExistence type="predicted"/>
<reference evidence="2 3" key="1">
    <citation type="submission" date="2024-05" db="EMBL/GenBank/DDBJ databases">
        <authorList>
            <person name="Wallberg A."/>
        </authorList>
    </citation>
    <scope>NUCLEOTIDE SEQUENCE [LARGE SCALE GENOMIC DNA]</scope>
</reference>